<feature type="active site" description="Acyl-thioester intermediate" evidence="5 7">
    <location>
        <position position="187"/>
    </location>
</feature>
<evidence type="ECO:0000256" key="7">
    <source>
        <dbReference type="PIRSR" id="PIRSR016262-1"/>
    </source>
</evidence>
<evidence type="ECO:0000313" key="12">
    <source>
        <dbReference type="Proteomes" id="UP000006056"/>
    </source>
</evidence>
<evidence type="ECO:0000256" key="1">
    <source>
        <dbReference type="ARBA" id="ARBA00004821"/>
    </source>
</evidence>
<dbReference type="NCBIfam" id="NF010925">
    <property type="entry name" value="PRK14345.1"/>
    <property type="match status" value="1"/>
</dbReference>
<evidence type="ECO:0000256" key="6">
    <source>
        <dbReference type="PIRNR" id="PIRNR016262"/>
    </source>
</evidence>
<reference evidence="11 12" key="1">
    <citation type="submission" date="2012-06" db="EMBL/GenBank/DDBJ databases">
        <title>Complete genome of Terriglobus roseus DSM 18391.</title>
        <authorList>
            <consortium name="US DOE Joint Genome Institute (JGI-PGF)"/>
            <person name="Lucas S."/>
            <person name="Copeland A."/>
            <person name="Lapidus A."/>
            <person name="Glavina del Rio T."/>
            <person name="Dalin E."/>
            <person name="Tice H."/>
            <person name="Bruce D."/>
            <person name="Goodwin L."/>
            <person name="Pitluck S."/>
            <person name="Peters L."/>
            <person name="Mikhailova N."/>
            <person name="Munk A.C.C."/>
            <person name="Kyrpides N."/>
            <person name="Mavromatis K."/>
            <person name="Ivanova N."/>
            <person name="Brettin T."/>
            <person name="Detter J.C."/>
            <person name="Han C."/>
            <person name="Larimer F."/>
            <person name="Land M."/>
            <person name="Hauser L."/>
            <person name="Markowitz V."/>
            <person name="Cheng J.-F."/>
            <person name="Hugenholtz P."/>
            <person name="Woyke T."/>
            <person name="Wu D."/>
            <person name="Brambilla E."/>
            <person name="Klenk H.-P."/>
            <person name="Eisen J.A."/>
        </authorList>
    </citation>
    <scope>NUCLEOTIDE SEQUENCE [LARGE SCALE GENOMIC DNA]</scope>
    <source>
        <strain evidence="12">DSM 18391 / NRRL B-41598 / KBS 63</strain>
    </source>
</reference>
<dbReference type="PIRSF" id="PIRSF016262">
    <property type="entry name" value="LPLase"/>
    <property type="match status" value="1"/>
</dbReference>
<dbReference type="GO" id="GO:0005737">
    <property type="term" value="C:cytoplasm"/>
    <property type="evidence" value="ECO:0007669"/>
    <property type="project" value="UniProtKB-SubCell"/>
</dbReference>
<dbReference type="GO" id="GO:0033819">
    <property type="term" value="F:lipoyl(octanoyl) transferase activity"/>
    <property type="evidence" value="ECO:0007669"/>
    <property type="project" value="UniProtKB-EC"/>
</dbReference>
<dbReference type="NCBIfam" id="TIGR00214">
    <property type="entry name" value="lipB"/>
    <property type="match status" value="1"/>
</dbReference>
<evidence type="ECO:0000256" key="2">
    <source>
        <dbReference type="ARBA" id="ARBA00022679"/>
    </source>
</evidence>
<dbReference type="RefSeq" id="WP_014784072.1">
    <property type="nucleotide sequence ID" value="NC_018014.1"/>
</dbReference>
<comment type="subcellular location">
    <subcellularLocation>
        <location evidence="5">Cytoplasm</location>
    </subcellularLocation>
</comment>
<comment type="catalytic activity">
    <reaction evidence="5 6">
        <text>octanoyl-[ACP] + L-lysyl-[protein] = N(6)-octanoyl-L-lysyl-[protein] + holo-[ACP] + H(+)</text>
        <dbReference type="Rhea" id="RHEA:17665"/>
        <dbReference type="Rhea" id="RHEA-COMP:9636"/>
        <dbReference type="Rhea" id="RHEA-COMP:9685"/>
        <dbReference type="Rhea" id="RHEA-COMP:9752"/>
        <dbReference type="Rhea" id="RHEA-COMP:9928"/>
        <dbReference type="ChEBI" id="CHEBI:15378"/>
        <dbReference type="ChEBI" id="CHEBI:29969"/>
        <dbReference type="ChEBI" id="CHEBI:64479"/>
        <dbReference type="ChEBI" id="CHEBI:78463"/>
        <dbReference type="ChEBI" id="CHEBI:78809"/>
        <dbReference type="EC" id="2.3.1.181"/>
    </reaction>
</comment>
<keyword evidence="2 5" id="KW-0808">Transferase</keyword>
<evidence type="ECO:0000256" key="4">
    <source>
        <dbReference type="ARBA" id="ARBA00024732"/>
    </source>
</evidence>
<comment type="similarity">
    <text evidence="5 6">Belongs to the LipB family.</text>
</comment>
<dbReference type="InterPro" id="IPR020605">
    <property type="entry name" value="Octanoyltransferase_CS"/>
</dbReference>
<dbReference type="OrthoDB" id="9787061at2"/>
<feature type="domain" description="BPL/LPL catalytic" evidence="10">
    <location>
        <begin position="31"/>
        <end position="230"/>
    </location>
</feature>
<dbReference type="Proteomes" id="UP000006056">
    <property type="component" value="Chromosome"/>
</dbReference>
<dbReference type="Gene3D" id="3.30.930.10">
    <property type="entry name" value="Bira Bifunctional Protein, Domain 2"/>
    <property type="match status" value="1"/>
</dbReference>
<gene>
    <name evidence="5" type="primary">lipB</name>
    <name evidence="11" type="ordered locus">Terro_0152</name>
</gene>
<name>I3ZB85_TERRK</name>
<dbReference type="EMBL" id="CP003379">
    <property type="protein sequence ID" value="AFL86503.1"/>
    <property type="molecule type" value="Genomic_DNA"/>
</dbReference>
<keyword evidence="12" id="KW-1185">Reference proteome</keyword>
<dbReference type="HOGENOM" id="CLU_035168_1_1_0"/>
<dbReference type="EC" id="2.3.1.181" evidence="5 6"/>
<dbReference type="PROSITE" id="PS51733">
    <property type="entry name" value="BPL_LPL_CATALYTIC"/>
    <property type="match status" value="1"/>
</dbReference>
<proteinExistence type="inferred from homology"/>
<dbReference type="PANTHER" id="PTHR10993">
    <property type="entry name" value="OCTANOYLTRANSFERASE"/>
    <property type="match status" value="1"/>
</dbReference>
<keyword evidence="11" id="KW-0436">Ligase</keyword>
<feature type="binding site" evidence="5 8">
    <location>
        <begin position="169"/>
        <end position="171"/>
    </location>
    <ligand>
        <name>substrate</name>
    </ligand>
</feature>
<comment type="miscellaneous">
    <text evidence="5">In the reaction, the free carboxyl group of octanoic acid is attached via an amide linkage to the epsilon-amino group of a specific lysine residue of lipoyl domains of lipoate-dependent enzymes.</text>
</comment>
<dbReference type="STRING" id="926566.Terro_0152"/>
<dbReference type="HAMAP" id="MF_00013">
    <property type="entry name" value="LipB"/>
    <property type="match status" value="1"/>
</dbReference>
<sequence>MNYIHLLQLGRVPYTEGLRIQAELIAARKAGTIGDTLVLLEHPPVLTLGRNARRDNILASDEFLASKGVEIHEVNRGGDVTYHGPGQLVGYPIVDLRGDLPGKKGPHLGPVDFVRLMEEAIIRACRNFGVQAQRICGRTGVWTLAGGSVLEKKVAAIGVHVSQGVTSHGFALNVTTDLRDFDWIVPCGITDRAATSLELEVDDPPALAPTMENASNAISRNFGTVFERQMIFAESMESILHPAILGATVR</sequence>
<dbReference type="KEGG" id="trs:Terro_0152"/>
<evidence type="ECO:0000256" key="9">
    <source>
        <dbReference type="PIRSR" id="PIRSR016262-3"/>
    </source>
</evidence>
<keyword evidence="3 5" id="KW-0012">Acyltransferase</keyword>
<dbReference type="CDD" id="cd16444">
    <property type="entry name" value="LipB"/>
    <property type="match status" value="1"/>
</dbReference>
<protein>
    <recommendedName>
        <fullName evidence="5 6">Octanoyltransferase</fullName>
        <ecNumber evidence="5 6">2.3.1.181</ecNumber>
    </recommendedName>
    <alternativeName>
        <fullName evidence="5">Lipoate-protein ligase B</fullName>
    </alternativeName>
    <alternativeName>
        <fullName evidence="5">Lipoyl/octanoyl transferase</fullName>
    </alternativeName>
    <alternativeName>
        <fullName evidence="5">Octanoyl-[acyl-carrier-protein]-protein N-octanoyltransferase</fullName>
    </alternativeName>
</protein>
<feature type="binding site" evidence="5 8">
    <location>
        <begin position="76"/>
        <end position="83"/>
    </location>
    <ligand>
        <name>substrate</name>
    </ligand>
</feature>
<dbReference type="InterPro" id="IPR045864">
    <property type="entry name" value="aa-tRNA-synth_II/BPL/LPL"/>
</dbReference>
<dbReference type="eggNOG" id="COG0321">
    <property type="taxonomic scope" value="Bacteria"/>
</dbReference>
<evidence type="ECO:0000256" key="3">
    <source>
        <dbReference type="ARBA" id="ARBA00023315"/>
    </source>
</evidence>
<comment type="pathway">
    <text evidence="1 5 6">Protein modification; protein lipoylation via endogenous pathway; protein N(6)-(lipoyl)lysine from octanoyl-[acyl-carrier-protein]: step 1/2.</text>
</comment>
<dbReference type="InterPro" id="IPR000544">
    <property type="entry name" value="Octanoyltransferase"/>
</dbReference>
<evidence type="ECO:0000256" key="5">
    <source>
        <dbReference type="HAMAP-Rule" id="MF_00013"/>
    </source>
</evidence>
<accession>I3ZB85</accession>
<feature type="binding site" evidence="5 8">
    <location>
        <begin position="156"/>
        <end position="158"/>
    </location>
    <ligand>
        <name>substrate</name>
    </ligand>
</feature>
<evidence type="ECO:0000313" key="11">
    <source>
        <dbReference type="EMBL" id="AFL86503.1"/>
    </source>
</evidence>
<dbReference type="AlphaFoldDB" id="I3ZB85"/>
<organism evidence="11 12">
    <name type="scientific">Terriglobus roseus (strain DSM 18391 / NRRL B-41598 / KBS 63)</name>
    <dbReference type="NCBI Taxonomy" id="926566"/>
    <lineage>
        <taxon>Bacteria</taxon>
        <taxon>Pseudomonadati</taxon>
        <taxon>Acidobacteriota</taxon>
        <taxon>Terriglobia</taxon>
        <taxon>Terriglobales</taxon>
        <taxon>Acidobacteriaceae</taxon>
        <taxon>Terriglobus</taxon>
    </lineage>
</organism>
<evidence type="ECO:0000256" key="8">
    <source>
        <dbReference type="PIRSR" id="PIRSR016262-2"/>
    </source>
</evidence>
<dbReference type="PROSITE" id="PS01313">
    <property type="entry name" value="LIPB"/>
    <property type="match status" value="1"/>
</dbReference>
<dbReference type="GO" id="GO:0009249">
    <property type="term" value="P:protein lipoylation"/>
    <property type="evidence" value="ECO:0007669"/>
    <property type="project" value="InterPro"/>
</dbReference>
<dbReference type="GO" id="GO:0016874">
    <property type="term" value="F:ligase activity"/>
    <property type="evidence" value="ECO:0007669"/>
    <property type="project" value="UniProtKB-KW"/>
</dbReference>
<keyword evidence="5" id="KW-0963">Cytoplasm</keyword>
<dbReference type="SUPFAM" id="SSF55681">
    <property type="entry name" value="Class II aaRS and biotin synthetases"/>
    <property type="match status" value="1"/>
</dbReference>
<dbReference type="InterPro" id="IPR004143">
    <property type="entry name" value="BPL_LPL_catalytic"/>
</dbReference>
<dbReference type="UniPathway" id="UPA00538">
    <property type="reaction ID" value="UER00592"/>
</dbReference>
<dbReference type="PATRIC" id="fig|926566.3.peg.155"/>
<dbReference type="Pfam" id="PF21948">
    <property type="entry name" value="LplA-B_cat"/>
    <property type="match status" value="1"/>
</dbReference>
<dbReference type="PANTHER" id="PTHR10993:SF7">
    <property type="entry name" value="LIPOYLTRANSFERASE 2, MITOCHONDRIAL-RELATED"/>
    <property type="match status" value="1"/>
</dbReference>
<feature type="site" description="Lowers pKa of active site Cys" evidence="5 9">
    <location>
        <position position="153"/>
    </location>
</feature>
<evidence type="ECO:0000259" key="10">
    <source>
        <dbReference type="PROSITE" id="PS51733"/>
    </source>
</evidence>
<comment type="function">
    <text evidence="4 5 6">Catalyzes the transfer of endogenously produced octanoic acid from octanoyl-acyl-carrier-protein onto the lipoyl domains of lipoate-dependent enzymes. Lipoyl-ACP can also act as a substrate although octanoyl-ACP is likely to be the physiological substrate.</text>
</comment>